<dbReference type="InterPro" id="IPR009060">
    <property type="entry name" value="UBA-like_sf"/>
</dbReference>
<dbReference type="Gene3D" id="1.10.238.200">
    <property type="entry name" value="Cullin, PONY binding domain"/>
    <property type="match status" value="1"/>
</dbReference>
<comment type="function">
    <text evidence="2">Neddylation of cullins play an essential role in the regulation of SCF-type complexes activity.</text>
</comment>
<dbReference type="GO" id="GO:0032182">
    <property type="term" value="F:ubiquitin-like protein binding"/>
    <property type="evidence" value="ECO:0007669"/>
    <property type="project" value="TreeGrafter"/>
</dbReference>
<dbReference type="AlphaFoldDB" id="A0A383VMR4"/>
<dbReference type="Gene3D" id="1.10.238.10">
    <property type="entry name" value="EF-hand"/>
    <property type="match status" value="1"/>
</dbReference>
<dbReference type="Gene3D" id="1.10.8.10">
    <property type="entry name" value="DNA helicase RuvA subunit, C-terminal domain"/>
    <property type="match status" value="1"/>
</dbReference>
<evidence type="ECO:0000256" key="1">
    <source>
        <dbReference type="ARBA" id="ARBA00022786"/>
    </source>
</evidence>
<evidence type="ECO:0000259" key="3">
    <source>
        <dbReference type="PROSITE" id="PS51229"/>
    </source>
</evidence>
<keyword evidence="5" id="KW-1185">Reference proteome</keyword>
<gene>
    <name evidence="4" type="ORF">BQ4739_LOCUS6490</name>
</gene>
<name>A0A383VMR4_TETOB</name>
<dbReference type="GO" id="GO:0045116">
    <property type="term" value="P:protein neddylation"/>
    <property type="evidence" value="ECO:0007669"/>
    <property type="project" value="TreeGrafter"/>
</dbReference>
<dbReference type="STRING" id="3088.A0A383VMR4"/>
<dbReference type="Proteomes" id="UP000256970">
    <property type="component" value="Unassembled WGS sequence"/>
</dbReference>
<dbReference type="GO" id="GO:0097602">
    <property type="term" value="F:cullin family protein binding"/>
    <property type="evidence" value="ECO:0007669"/>
    <property type="project" value="TreeGrafter"/>
</dbReference>
<dbReference type="SUPFAM" id="SSF46934">
    <property type="entry name" value="UBA-like"/>
    <property type="match status" value="1"/>
</dbReference>
<sequence>MNRLNRQQKDKVTQFRSITGASDKQALDCLKQAGWSVEMGIEVFFSLGMQGGSVMDTRAIEQLYLKYKDPQQDMILAEGISRLCDDLGVEPTDIVLLVISFHMGANIMCEYSRDEWVSGMTRMATDSLDKLRAKLPELRAELRDPARFQEVYSFAFGWARELRAKLPELRAELRNPARFQEVYSFAFGWAREKGQKCLQIETALAMWQLLYADDRHWQYIDDWCEFLQAHHNRAISKDTWVQLFQFTRLIKPDFSNFDEAGAWPYLMDEFVDFMKKKNNMAVDS</sequence>
<feature type="domain" description="DCUN1" evidence="3">
    <location>
        <begin position="55"/>
        <end position="275"/>
    </location>
</feature>
<dbReference type="PROSITE" id="PS51229">
    <property type="entry name" value="DCUN1"/>
    <property type="match status" value="1"/>
</dbReference>
<dbReference type="InterPro" id="IPR005176">
    <property type="entry name" value="PONY_dom"/>
</dbReference>
<dbReference type="FunFam" id="1.10.238.10:FF:000030">
    <property type="entry name" value="DCN1-like protein"/>
    <property type="match status" value="1"/>
</dbReference>
<dbReference type="Pfam" id="PF14555">
    <property type="entry name" value="UBA_4"/>
    <property type="match status" value="1"/>
</dbReference>
<evidence type="ECO:0000256" key="2">
    <source>
        <dbReference type="RuleBase" id="RU410713"/>
    </source>
</evidence>
<dbReference type="PANTHER" id="PTHR12281">
    <property type="entry name" value="RP42 RELATED"/>
    <property type="match status" value="1"/>
</dbReference>
<dbReference type="PANTHER" id="PTHR12281:SF2">
    <property type="entry name" value="DEFECTIVE IN CULLIN NEDDYLATION PROTEIN"/>
    <property type="match status" value="1"/>
</dbReference>
<evidence type="ECO:0000313" key="4">
    <source>
        <dbReference type="EMBL" id="SZX66042.1"/>
    </source>
</evidence>
<dbReference type="EMBL" id="FNXT01000682">
    <property type="protein sequence ID" value="SZX66042.1"/>
    <property type="molecule type" value="Genomic_DNA"/>
</dbReference>
<dbReference type="InterPro" id="IPR042460">
    <property type="entry name" value="DCN1-like_PONY"/>
</dbReference>
<dbReference type="FunFam" id="1.10.238.200:FF:000004">
    <property type="entry name" value="Defective in cullin neddylation protein"/>
    <property type="match status" value="1"/>
</dbReference>
<keyword evidence="1" id="KW-0833">Ubl conjugation pathway</keyword>
<reference evidence="4 5" key="1">
    <citation type="submission" date="2016-10" db="EMBL/GenBank/DDBJ databases">
        <authorList>
            <person name="Cai Z."/>
        </authorList>
    </citation>
    <scope>NUCLEOTIDE SEQUENCE [LARGE SCALE GENOMIC DNA]</scope>
</reference>
<evidence type="ECO:0000313" key="5">
    <source>
        <dbReference type="Proteomes" id="UP000256970"/>
    </source>
</evidence>
<dbReference type="GO" id="GO:0031624">
    <property type="term" value="F:ubiquitin conjugating enzyme binding"/>
    <property type="evidence" value="ECO:0007669"/>
    <property type="project" value="TreeGrafter"/>
</dbReference>
<organism evidence="4 5">
    <name type="scientific">Tetradesmus obliquus</name>
    <name type="common">Green alga</name>
    <name type="synonym">Acutodesmus obliquus</name>
    <dbReference type="NCBI Taxonomy" id="3088"/>
    <lineage>
        <taxon>Eukaryota</taxon>
        <taxon>Viridiplantae</taxon>
        <taxon>Chlorophyta</taxon>
        <taxon>core chlorophytes</taxon>
        <taxon>Chlorophyceae</taxon>
        <taxon>CS clade</taxon>
        <taxon>Sphaeropleales</taxon>
        <taxon>Scenedesmaceae</taxon>
        <taxon>Tetradesmus</taxon>
    </lineage>
</organism>
<dbReference type="Pfam" id="PF03556">
    <property type="entry name" value="Cullin_binding"/>
    <property type="match status" value="1"/>
</dbReference>
<accession>A0A383VMR4</accession>
<dbReference type="InterPro" id="IPR014764">
    <property type="entry name" value="DCN-prot"/>
</dbReference>
<protein>
    <recommendedName>
        <fullName evidence="2">Defective in cullin neddylation protein</fullName>
    </recommendedName>
</protein>
<dbReference type="GO" id="GO:0000151">
    <property type="term" value="C:ubiquitin ligase complex"/>
    <property type="evidence" value="ECO:0007669"/>
    <property type="project" value="TreeGrafter"/>
</dbReference>
<proteinExistence type="predicted"/>